<accession>G6YG50</accession>
<dbReference type="AlphaFoldDB" id="G6YG50"/>
<proteinExistence type="predicted"/>
<dbReference type="Proteomes" id="UP000002949">
    <property type="component" value="Unassembled WGS sequence"/>
</dbReference>
<gene>
    <name evidence="2" type="ORF">MEA186_24782</name>
</gene>
<name>G6YG50_9HYPH</name>
<dbReference type="KEGG" id="mamo:A6B35_32970"/>
<evidence type="ECO:0000313" key="3">
    <source>
        <dbReference type="Proteomes" id="UP000002949"/>
    </source>
</evidence>
<evidence type="ECO:0000313" key="2">
    <source>
        <dbReference type="EMBL" id="EHH09231.1"/>
    </source>
</evidence>
<dbReference type="Pfam" id="PF10081">
    <property type="entry name" value="Abhydrolase_9"/>
    <property type="match status" value="1"/>
</dbReference>
<dbReference type="PATRIC" id="fig|1082933.3.peg.4808"/>
<feature type="domain" description="Alpha/beta-hydrolase catalytic" evidence="1">
    <location>
        <begin position="6"/>
        <end position="149"/>
    </location>
</feature>
<protein>
    <recommendedName>
        <fullName evidence="1">Alpha/beta-hydrolase catalytic domain-containing protein</fullName>
    </recommendedName>
</protein>
<dbReference type="eggNOG" id="COG4425">
    <property type="taxonomic scope" value="Bacteria"/>
</dbReference>
<dbReference type="EMBL" id="AGSN01000174">
    <property type="protein sequence ID" value="EHH09231.1"/>
    <property type="molecule type" value="Genomic_DNA"/>
</dbReference>
<sequence>MLALGATADPQARAKLALDELKRVGGFNCASLIIIMPTRTGWIDPASMEALEYLCHGDVASVAVQYSYLSSPLSLLVQPEYGAETARALYTEIYGYWTSLPKGSRPELYLHGLSLGAMNSERSTGLFEILDGPISGALWSGPPFESRAGVRSATREIRERLNGCPFFATATLSGS</sequence>
<evidence type="ECO:0000259" key="1">
    <source>
        <dbReference type="Pfam" id="PF10081"/>
    </source>
</evidence>
<dbReference type="InterPro" id="IPR027787">
    <property type="entry name" value="Alpha/beta-hydrolase_catalytic"/>
</dbReference>
<keyword evidence="3" id="KW-1185">Reference proteome</keyword>
<organism evidence="2 3">
    <name type="scientific">Mesorhizobium amorphae CCNWGS0123</name>
    <dbReference type="NCBI Taxonomy" id="1082933"/>
    <lineage>
        <taxon>Bacteria</taxon>
        <taxon>Pseudomonadati</taxon>
        <taxon>Pseudomonadota</taxon>
        <taxon>Alphaproteobacteria</taxon>
        <taxon>Hyphomicrobiales</taxon>
        <taxon>Phyllobacteriaceae</taxon>
        <taxon>Mesorhizobium</taxon>
    </lineage>
</organism>
<reference evidence="2 3" key="1">
    <citation type="journal article" date="2012" name="J. Bacteriol.">
        <title>Draft Genome Sequence of Plant Growth-Promoting Rhizobium Mesorhizobium amorphae, Isolated from Zinc-Lead Mine Tailings.</title>
        <authorList>
            <person name="Hao X."/>
            <person name="Lin Y."/>
            <person name="Johnstone L."/>
            <person name="Baltrus D.A."/>
            <person name="Miller S.J."/>
            <person name="Wei G."/>
            <person name="Rensing C."/>
        </authorList>
    </citation>
    <scope>NUCLEOTIDE SEQUENCE [LARGE SCALE GENOMIC DNA]</scope>
    <source>
        <strain evidence="2 3">CCNWGS0123</strain>
    </source>
</reference>